<gene>
    <name evidence="2" type="ORF">PY04321</name>
</gene>
<dbReference type="InParanoid" id="Q7RGM5"/>
<feature type="non-terminal residue" evidence="2">
    <location>
        <position position="362"/>
    </location>
</feature>
<protein>
    <submittedName>
        <fullName evidence="2">Bir1 protein</fullName>
    </submittedName>
</protein>
<proteinExistence type="predicted"/>
<name>Q7RGM5_PLAYO</name>
<sequence>MRNKFVFFYIETNIRGSILNSLLNYLNFYNKIIMDICGEFESIWKIFPDDLNASGEYSVGGGTIKNYCPNRKCDSDINKIDAGCLWLFNQFYGGSYNFSNYADDNIHIVVFIMIWLGYKLNQKLNKEFPNLKDFYSKHIQNANEYNKTIDDVEGYISYIDLINKNDNVINISNENMSKLYDLFKNLCKMYNDISKISNNNKKYIEYANKFADEYKKLFNDNDNNVEGSSYKQILSRLSSEYTYFRNSYVKSIKQGTIPELITEKTTQISVSNHEGTQDVSLSEMPISSSEIEVSSSKDKVSDSDSGSPSSSILNKLISIPFIFVATLILLGIAYKYSLFGIRKRSQKQHLRNNFYVVGPILG</sequence>
<dbReference type="Proteomes" id="UP000008553">
    <property type="component" value="Unassembled WGS sequence"/>
</dbReference>
<dbReference type="Pfam" id="PF06022">
    <property type="entry name" value="Cir_Bir_Yir"/>
    <property type="match status" value="1"/>
</dbReference>
<accession>Q7RGM5</accession>
<keyword evidence="1" id="KW-1133">Transmembrane helix</keyword>
<evidence type="ECO:0000256" key="1">
    <source>
        <dbReference type="SAM" id="Phobius"/>
    </source>
</evidence>
<dbReference type="AlphaFoldDB" id="Q7RGM5"/>
<keyword evidence="1" id="KW-0812">Transmembrane</keyword>
<reference evidence="2 3" key="1">
    <citation type="journal article" date="2002" name="Nature">
        <title>Genome sequence and comparative analysis of the model rodent malaria parasite Plasmodium yoelii yoelii.</title>
        <authorList>
            <person name="Carlton J.M."/>
            <person name="Angiuoli S.V."/>
            <person name="Suh B.B."/>
            <person name="Kooij T.W."/>
            <person name="Pertea M."/>
            <person name="Silva J.C."/>
            <person name="Ermolaeva M.D."/>
            <person name="Allen J.E."/>
            <person name="Selengut J.D."/>
            <person name="Koo H.L."/>
            <person name="Peterson J.D."/>
            <person name="Pop M."/>
            <person name="Kosack D.S."/>
            <person name="Shumway M.F."/>
            <person name="Bidwell S.L."/>
            <person name="Shallom S.J."/>
            <person name="van Aken S.E."/>
            <person name="Riedmuller S.B."/>
            <person name="Feldblyum T.V."/>
            <person name="Cho J.K."/>
            <person name="Quackenbush J."/>
            <person name="Sedegah M."/>
            <person name="Shoaibi A."/>
            <person name="Cummings L.M."/>
            <person name="Florens L."/>
            <person name="Yates J.R."/>
            <person name="Raine J.D."/>
            <person name="Sinden R.E."/>
            <person name="Harris M.A."/>
            <person name="Cunningham D.A."/>
            <person name="Preiser P.R."/>
            <person name="Bergman L.W."/>
            <person name="Vaidya A.B."/>
            <person name="van Lin L.H."/>
            <person name="Janse C.J."/>
            <person name="Waters A.P."/>
            <person name="Smith H.O."/>
            <person name="White O.R."/>
            <person name="Salzberg S.L."/>
            <person name="Venter J.C."/>
            <person name="Fraser C.M."/>
            <person name="Hoffman S.L."/>
            <person name="Gardner M.J."/>
            <person name="Carucci D.J."/>
        </authorList>
    </citation>
    <scope>NUCLEOTIDE SEQUENCE [LARGE SCALE GENOMIC DNA]</scope>
    <source>
        <strain evidence="2 3">17XNL</strain>
    </source>
</reference>
<keyword evidence="1" id="KW-0472">Membrane</keyword>
<feature type="transmembrane region" description="Helical" evidence="1">
    <location>
        <begin position="317"/>
        <end position="338"/>
    </location>
</feature>
<dbReference type="EMBL" id="AABL01001301">
    <property type="protein sequence ID" value="EAA16163.1"/>
    <property type="molecule type" value="Genomic_DNA"/>
</dbReference>
<evidence type="ECO:0000313" key="3">
    <source>
        <dbReference type="Proteomes" id="UP000008553"/>
    </source>
</evidence>
<comment type="caution">
    <text evidence="2">The sequence shown here is derived from an EMBL/GenBank/DDBJ whole genome shotgun (WGS) entry which is preliminary data.</text>
</comment>
<evidence type="ECO:0000313" key="2">
    <source>
        <dbReference type="EMBL" id="EAA16163.1"/>
    </source>
</evidence>
<keyword evidence="3" id="KW-1185">Reference proteome</keyword>
<dbReference type="PaxDb" id="73239-Q7RGM5"/>
<organism evidence="2 3">
    <name type="scientific">Plasmodium yoelii yoelii</name>
    <dbReference type="NCBI Taxonomy" id="73239"/>
    <lineage>
        <taxon>Eukaryota</taxon>
        <taxon>Sar</taxon>
        <taxon>Alveolata</taxon>
        <taxon>Apicomplexa</taxon>
        <taxon>Aconoidasida</taxon>
        <taxon>Haemosporida</taxon>
        <taxon>Plasmodiidae</taxon>
        <taxon>Plasmodium</taxon>
        <taxon>Plasmodium (Vinckeia)</taxon>
    </lineage>
</organism>
<dbReference type="NCBIfam" id="TIGR01590">
    <property type="entry name" value="yir-bir-cir_Pla"/>
    <property type="match status" value="1"/>
</dbReference>
<dbReference type="InterPro" id="IPR006477">
    <property type="entry name" value="Yir_bir_cir"/>
</dbReference>